<evidence type="ECO:0000313" key="2">
    <source>
        <dbReference type="Proteomes" id="UP001552299"/>
    </source>
</evidence>
<protein>
    <submittedName>
        <fullName evidence="1">Uncharacterized protein</fullName>
    </submittedName>
</protein>
<proteinExistence type="predicted"/>
<comment type="caution">
    <text evidence="1">The sequence shown here is derived from an EMBL/GenBank/DDBJ whole genome shotgun (WGS) entry which is preliminary data.</text>
</comment>
<dbReference type="AlphaFoldDB" id="A0ABD0V8K5"/>
<dbReference type="EMBL" id="JANQDX010000007">
    <property type="protein sequence ID" value="KAL0921422.1"/>
    <property type="molecule type" value="Genomic_DNA"/>
</dbReference>
<keyword evidence="2" id="KW-1185">Reference proteome</keyword>
<accession>A0ABD0V8K5</accession>
<gene>
    <name evidence="1" type="ORF">M5K25_008490</name>
</gene>
<evidence type="ECO:0000313" key="1">
    <source>
        <dbReference type="EMBL" id="KAL0921422.1"/>
    </source>
</evidence>
<dbReference type="Proteomes" id="UP001552299">
    <property type="component" value="Unassembled WGS sequence"/>
</dbReference>
<reference evidence="1 2" key="1">
    <citation type="journal article" date="2024" name="Plant Biotechnol. J.">
        <title>Dendrobium thyrsiflorum genome and its molecular insights into genes involved in important horticultural traits.</title>
        <authorList>
            <person name="Chen B."/>
            <person name="Wang J.Y."/>
            <person name="Zheng P.J."/>
            <person name="Li K.L."/>
            <person name="Liang Y.M."/>
            <person name="Chen X.F."/>
            <person name="Zhang C."/>
            <person name="Zhao X."/>
            <person name="He X."/>
            <person name="Zhang G.Q."/>
            <person name="Liu Z.J."/>
            <person name="Xu Q."/>
        </authorList>
    </citation>
    <scope>NUCLEOTIDE SEQUENCE [LARGE SCALE GENOMIC DNA]</scope>
    <source>
        <strain evidence="1">GZMU011</strain>
    </source>
</reference>
<organism evidence="1 2">
    <name type="scientific">Dendrobium thyrsiflorum</name>
    <name type="common">Pinecone-like raceme dendrobium</name>
    <name type="synonym">Orchid</name>
    <dbReference type="NCBI Taxonomy" id="117978"/>
    <lineage>
        <taxon>Eukaryota</taxon>
        <taxon>Viridiplantae</taxon>
        <taxon>Streptophyta</taxon>
        <taxon>Embryophyta</taxon>
        <taxon>Tracheophyta</taxon>
        <taxon>Spermatophyta</taxon>
        <taxon>Magnoliopsida</taxon>
        <taxon>Liliopsida</taxon>
        <taxon>Asparagales</taxon>
        <taxon>Orchidaceae</taxon>
        <taxon>Epidendroideae</taxon>
        <taxon>Malaxideae</taxon>
        <taxon>Dendrobiinae</taxon>
        <taxon>Dendrobium</taxon>
    </lineage>
</organism>
<sequence length="228" mass="26207">MKKSRRSYSNHSQTYKRRRSCCITHARFNLATLARIDKRRPREAFDSSFDSQAFRLSVAPTPAFEACNKENSSTRHKAYEPDPLLADQNDGDTIQFGSVDFHVVVVRTVTIPVNDMNMESSVRKLHPIGAPIRCVHLPAPRPTAKNPHRKIFPLTTHSSNLPAQEPVATIPTRNGFANLKWELKRPLWEQQRDVPALLRKSEPETLSARVYRVLKTVKERGLKKRRYQ</sequence>
<name>A0ABD0V8K5_DENTH</name>